<dbReference type="InterPro" id="IPR036361">
    <property type="entry name" value="SAP_dom_sf"/>
</dbReference>
<organism evidence="3 4">
    <name type="scientific">Clostridium beijerinckii</name>
    <name type="common">Clostridium MP</name>
    <dbReference type="NCBI Taxonomy" id="1520"/>
    <lineage>
        <taxon>Bacteria</taxon>
        <taxon>Bacillati</taxon>
        <taxon>Bacillota</taxon>
        <taxon>Clostridia</taxon>
        <taxon>Eubacteriales</taxon>
        <taxon>Clostridiaceae</taxon>
        <taxon>Clostridium</taxon>
    </lineage>
</organism>
<gene>
    <name evidence="3" type="ORF">B0H41_003709</name>
</gene>
<evidence type="ECO:0000313" key="4">
    <source>
        <dbReference type="Proteomes" id="UP001193748"/>
    </source>
</evidence>
<evidence type="ECO:0000313" key="3">
    <source>
        <dbReference type="EMBL" id="NRT90030.1"/>
    </source>
</evidence>
<dbReference type="InterPro" id="IPR036269">
    <property type="entry name" value="Rho_N_sf"/>
</dbReference>
<protein>
    <recommendedName>
        <fullName evidence="2">Rho termination factor-like N-terminal domain-containing protein</fullName>
    </recommendedName>
</protein>
<reference evidence="3" key="2">
    <citation type="journal article" date="2022" name="Nat. Biotechnol.">
        <title>Carbon-negative production of acetone and isopropanol by gas fermentation at industrial pilot scale.</title>
        <authorList>
            <person name="Liew F.E."/>
            <person name="Nogle R."/>
            <person name="Abdalla T."/>
            <person name="Rasor B.J."/>
            <person name="Canter C."/>
            <person name="Jensen R.O."/>
            <person name="Wang L."/>
            <person name="Strutz J."/>
            <person name="Chirania P."/>
            <person name="De Tissera S."/>
            <person name="Mueller A.P."/>
            <person name="Ruan Z."/>
            <person name="Gao A."/>
            <person name="Tran L."/>
            <person name="Engle N.L."/>
            <person name="Bromley J.C."/>
            <person name="Daniell J."/>
            <person name="Conrado R."/>
            <person name="Tschaplinski T.J."/>
            <person name="Giannone R.J."/>
            <person name="Hettich R.L."/>
            <person name="Karim A.S."/>
            <person name="Simpson S.D."/>
            <person name="Brown S.D."/>
            <person name="Leang C."/>
            <person name="Jewett M.C."/>
            <person name="Kopke M."/>
        </authorList>
    </citation>
    <scope>NUCLEOTIDE SEQUENCE</scope>
    <source>
        <strain evidence="3">DJ080</strain>
    </source>
</reference>
<dbReference type="EMBL" id="JABSWW010000001">
    <property type="protein sequence ID" value="NRT90030.1"/>
    <property type="molecule type" value="Genomic_DNA"/>
</dbReference>
<feature type="region of interest" description="Disordered" evidence="1">
    <location>
        <begin position="34"/>
        <end position="53"/>
    </location>
</feature>
<dbReference type="Gene3D" id="1.10.720.30">
    <property type="entry name" value="SAP domain"/>
    <property type="match status" value="1"/>
</dbReference>
<dbReference type="GO" id="GO:0006353">
    <property type="term" value="P:DNA-templated transcription termination"/>
    <property type="evidence" value="ECO:0007669"/>
    <property type="project" value="InterPro"/>
</dbReference>
<dbReference type="Proteomes" id="UP001193748">
    <property type="component" value="Unassembled WGS sequence"/>
</dbReference>
<feature type="domain" description="Rho termination factor-like N-terminal" evidence="2">
    <location>
        <begin position="53"/>
        <end position="88"/>
    </location>
</feature>
<accession>A0AAX0B3T5</accession>
<dbReference type="SUPFAM" id="SSF68912">
    <property type="entry name" value="Rho N-terminal domain-like"/>
    <property type="match status" value="1"/>
</dbReference>
<evidence type="ECO:0000259" key="2">
    <source>
        <dbReference type="Pfam" id="PF07498"/>
    </source>
</evidence>
<reference evidence="3" key="1">
    <citation type="submission" date="2020-05" db="EMBL/GenBank/DDBJ databases">
        <authorList>
            <person name="Brown S."/>
            <person name="Huntemann M."/>
            <person name="Clum A."/>
            <person name="Spunde A."/>
            <person name="Palaniappan K."/>
            <person name="Ritter S."/>
            <person name="Mikhailova N."/>
            <person name="Chen I.-M."/>
            <person name="Stamatis D."/>
            <person name="Reddy T."/>
            <person name="O'Malley R."/>
            <person name="Daum C."/>
            <person name="Shapiro N."/>
            <person name="Ivanova N."/>
            <person name="Kyrpides N."/>
            <person name="Woyke T."/>
        </authorList>
    </citation>
    <scope>NUCLEOTIDE SEQUENCE</scope>
    <source>
        <strain evidence="3">DJ080</strain>
    </source>
</reference>
<evidence type="ECO:0000256" key="1">
    <source>
        <dbReference type="SAM" id="MobiDB-lite"/>
    </source>
</evidence>
<dbReference type="RefSeq" id="WP_173711397.1">
    <property type="nucleotide sequence ID" value="NZ_JABSWW010000001.1"/>
</dbReference>
<name>A0AAX0B3T5_CLOBE</name>
<dbReference type="AlphaFoldDB" id="A0AAX0B3T5"/>
<dbReference type="InterPro" id="IPR011112">
    <property type="entry name" value="Rho-like_N"/>
</dbReference>
<proteinExistence type="predicted"/>
<dbReference type="Pfam" id="PF07498">
    <property type="entry name" value="Rho_N"/>
    <property type="match status" value="1"/>
</dbReference>
<sequence length="91" mass="10275">MKCKHCGYEIHNPEIFNIHESNCIDEQIQNGLIADPSLEDNGQGENNDGEVDYSSMTVDQLKAICKEKNLEGYSNLNKDDLITFIKENIKG</sequence>
<comment type="caution">
    <text evidence="3">The sequence shown here is derived from an EMBL/GenBank/DDBJ whole genome shotgun (WGS) entry which is preliminary data.</text>
</comment>